<keyword evidence="3" id="KW-1185">Reference proteome</keyword>
<gene>
    <name evidence="2" type="ORF">B0T16DRAFT_70940</name>
</gene>
<comment type="caution">
    <text evidence="2">The sequence shown here is derived from an EMBL/GenBank/DDBJ whole genome shotgun (WGS) entry which is preliminary data.</text>
</comment>
<dbReference type="EMBL" id="JAULSV010000001">
    <property type="protein sequence ID" value="KAK0657989.1"/>
    <property type="molecule type" value="Genomic_DNA"/>
</dbReference>
<name>A0AA39YST0_9PEZI</name>
<dbReference type="AlphaFoldDB" id="A0AA39YST0"/>
<reference evidence="2" key="1">
    <citation type="submission" date="2023-06" db="EMBL/GenBank/DDBJ databases">
        <title>Genome-scale phylogeny and comparative genomics of the fungal order Sordariales.</title>
        <authorList>
            <consortium name="Lawrence Berkeley National Laboratory"/>
            <person name="Hensen N."/>
            <person name="Bonometti L."/>
            <person name="Westerberg I."/>
            <person name="Brannstrom I.O."/>
            <person name="Guillou S."/>
            <person name="Cros-Aarteil S."/>
            <person name="Calhoun S."/>
            <person name="Haridas S."/>
            <person name="Kuo A."/>
            <person name="Mondo S."/>
            <person name="Pangilinan J."/>
            <person name="Riley R."/>
            <person name="Labutti K."/>
            <person name="Andreopoulos B."/>
            <person name="Lipzen A."/>
            <person name="Chen C."/>
            <person name="Yanf M."/>
            <person name="Daum C."/>
            <person name="Ng V."/>
            <person name="Clum A."/>
            <person name="Steindorff A."/>
            <person name="Ohm R."/>
            <person name="Martin F."/>
            <person name="Silar P."/>
            <person name="Natvig D."/>
            <person name="Lalanne C."/>
            <person name="Gautier V."/>
            <person name="Ament-Velasquez S.L."/>
            <person name="Kruys A."/>
            <person name="Hutchinson M.I."/>
            <person name="Powell A.J."/>
            <person name="Barry K."/>
            <person name="Miller A.N."/>
            <person name="Grigoriev I.V."/>
            <person name="Debuchy R."/>
            <person name="Gladieux P."/>
            <person name="Thoren M.H."/>
            <person name="Johannesson H."/>
        </authorList>
    </citation>
    <scope>NUCLEOTIDE SEQUENCE</scope>
    <source>
        <strain evidence="2">SMH2532-1</strain>
    </source>
</reference>
<evidence type="ECO:0008006" key="4">
    <source>
        <dbReference type="Google" id="ProtNLM"/>
    </source>
</evidence>
<keyword evidence="1" id="KW-0732">Signal</keyword>
<evidence type="ECO:0000256" key="1">
    <source>
        <dbReference type="SAM" id="SignalP"/>
    </source>
</evidence>
<evidence type="ECO:0000313" key="2">
    <source>
        <dbReference type="EMBL" id="KAK0657989.1"/>
    </source>
</evidence>
<proteinExistence type="predicted"/>
<evidence type="ECO:0000313" key="3">
    <source>
        <dbReference type="Proteomes" id="UP001174936"/>
    </source>
</evidence>
<organism evidence="2 3">
    <name type="scientific">Cercophora newfieldiana</name>
    <dbReference type="NCBI Taxonomy" id="92897"/>
    <lineage>
        <taxon>Eukaryota</taxon>
        <taxon>Fungi</taxon>
        <taxon>Dikarya</taxon>
        <taxon>Ascomycota</taxon>
        <taxon>Pezizomycotina</taxon>
        <taxon>Sordariomycetes</taxon>
        <taxon>Sordariomycetidae</taxon>
        <taxon>Sordariales</taxon>
        <taxon>Lasiosphaeriaceae</taxon>
        <taxon>Cercophora</taxon>
    </lineage>
</organism>
<dbReference type="Proteomes" id="UP001174936">
    <property type="component" value="Unassembled WGS sequence"/>
</dbReference>
<feature type="chain" id="PRO_5041337248" description="Secreted protein" evidence="1">
    <location>
        <begin position="21"/>
        <end position="76"/>
    </location>
</feature>
<protein>
    <recommendedName>
        <fullName evidence="4">Secreted protein</fullName>
    </recommendedName>
</protein>
<feature type="signal peptide" evidence="1">
    <location>
        <begin position="1"/>
        <end position="20"/>
    </location>
</feature>
<accession>A0AA39YST0</accession>
<sequence>MLMVCLKAVICAAPPAPLLSGEFSPWDGWHLASNQYQYPSTDISRCSPPLLSRYSRSRCALEHGTKAEHSMRDLIV</sequence>